<comment type="caution">
    <text evidence="2">The sequence shown here is derived from an EMBL/GenBank/DDBJ whole genome shotgun (WGS) entry which is preliminary data.</text>
</comment>
<sequence length="153" mass="17718">MRESRFIAVKLISVLKPVIDRRRRLALIVDDTLMARSCSKKTELLAKVYDHDKHEVLTGYRGLTVGWSDGNTFLPVNFALMSTKKKENMIGNQPVTADQRSIAGRRRTQAQRPMNAVTVELLKQTKKVYYRYRDRLYDVKGLYERLAAAKTRQ</sequence>
<dbReference type="Proteomes" id="UP000017247">
    <property type="component" value="Unassembled WGS sequence"/>
</dbReference>
<reference evidence="2" key="1">
    <citation type="submission" date="2013-09" db="EMBL/GenBank/DDBJ databases">
        <title>Draft Genome Sequence of five Lactobacillus helveticus strains CIRM-BIA 101T, 103, 104, 951 and 953 isolated from milk product.</title>
        <authorList>
            <person name="Valence F."/>
            <person name="Chuat V."/>
            <person name="Ma L."/>
            <person name="Creno S."/>
            <person name="Falentin H."/>
            <person name="Lortal S."/>
            <person name="Bizet C."/>
            <person name="Clermont D."/>
            <person name="Loux V."/>
            <person name="Bouchier C."/>
            <person name="Cousin S."/>
        </authorList>
    </citation>
    <scope>NUCLEOTIDE SEQUENCE [LARGE SCALE GENOMIC DNA]</scope>
    <source>
        <strain evidence="2">CIRM-BIA 104</strain>
    </source>
</reference>
<protein>
    <submittedName>
        <fullName evidence="2">Transposase</fullName>
    </submittedName>
</protein>
<proteinExistence type="predicted"/>
<evidence type="ECO:0000259" key="1">
    <source>
        <dbReference type="Pfam" id="PF13546"/>
    </source>
</evidence>
<name>U6FAI7_LACHE</name>
<dbReference type="SUPFAM" id="SSF53098">
    <property type="entry name" value="Ribonuclease H-like"/>
    <property type="match status" value="1"/>
</dbReference>
<dbReference type="AlphaFoldDB" id="U6FAI7"/>
<feature type="domain" description="Transposase IS701-like DDE" evidence="1">
    <location>
        <begin position="8"/>
        <end position="125"/>
    </location>
</feature>
<gene>
    <name evidence="2" type="ORF">LHCIRMBIA104_01351</name>
</gene>
<dbReference type="Pfam" id="PF13546">
    <property type="entry name" value="DDE_5"/>
    <property type="match status" value="1"/>
</dbReference>
<dbReference type="EMBL" id="CBUL010000179">
    <property type="protein sequence ID" value="CDI61193.1"/>
    <property type="molecule type" value="Genomic_DNA"/>
</dbReference>
<evidence type="ECO:0000313" key="2">
    <source>
        <dbReference type="EMBL" id="CDI61193.1"/>
    </source>
</evidence>
<dbReference type="InterPro" id="IPR038721">
    <property type="entry name" value="IS701-like_DDE_dom"/>
</dbReference>
<accession>U6FAI7</accession>
<dbReference type="HOGENOM" id="CLU_1710939_0_0_9"/>
<dbReference type="InterPro" id="IPR012337">
    <property type="entry name" value="RNaseH-like_sf"/>
</dbReference>
<organism evidence="2">
    <name type="scientific">Lactobacillus helveticus CIRM-BIA 104</name>
    <dbReference type="NCBI Taxonomy" id="1226333"/>
    <lineage>
        <taxon>Bacteria</taxon>
        <taxon>Bacillati</taxon>
        <taxon>Bacillota</taxon>
        <taxon>Bacilli</taxon>
        <taxon>Lactobacillales</taxon>
        <taxon>Lactobacillaceae</taxon>
        <taxon>Lactobacillus</taxon>
    </lineage>
</organism>